<dbReference type="SFLD" id="SFLDS00029">
    <property type="entry name" value="Radical_SAM"/>
    <property type="match status" value="1"/>
</dbReference>
<dbReference type="GO" id="GO:0070475">
    <property type="term" value="P:rRNA base methylation"/>
    <property type="evidence" value="ECO:0007669"/>
    <property type="project" value="InterPro"/>
</dbReference>
<keyword evidence="8" id="KW-0949">S-adenosyl-L-methionine</keyword>
<dbReference type="InterPro" id="IPR007197">
    <property type="entry name" value="rSAM"/>
</dbReference>
<dbReference type="InterPro" id="IPR027492">
    <property type="entry name" value="RNA_MTrfase_RlmN"/>
</dbReference>
<evidence type="ECO:0000256" key="11">
    <source>
        <dbReference type="ARBA" id="ARBA00023014"/>
    </source>
</evidence>
<dbReference type="PANTHER" id="PTHR30544:SF9">
    <property type="entry name" value="RADICAL SAM SUPERFAMILY PROTEIN"/>
    <property type="match status" value="1"/>
</dbReference>
<dbReference type="FunFam" id="1.10.150.530:FF:000005">
    <property type="entry name" value="Radical SAM superfamily protein"/>
    <property type="match status" value="1"/>
</dbReference>
<evidence type="ECO:0000256" key="9">
    <source>
        <dbReference type="ARBA" id="ARBA00022723"/>
    </source>
</evidence>
<evidence type="ECO:0000256" key="6">
    <source>
        <dbReference type="ARBA" id="ARBA00022603"/>
    </source>
</evidence>
<protein>
    <recommendedName>
        <fullName evidence="12">Radical SAM core domain-containing protein</fullName>
    </recommendedName>
</protein>
<dbReference type="SUPFAM" id="SSF102114">
    <property type="entry name" value="Radical SAM enzymes"/>
    <property type="match status" value="1"/>
</dbReference>
<feature type="domain" description="Radical SAM core" evidence="12">
    <location>
        <begin position="148"/>
        <end position="381"/>
    </location>
</feature>
<evidence type="ECO:0000259" key="12">
    <source>
        <dbReference type="PROSITE" id="PS51918"/>
    </source>
</evidence>
<dbReference type="PANTHER" id="PTHR30544">
    <property type="entry name" value="23S RRNA METHYLTRANSFERASE"/>
    <property type="match status" value="1"/>
</dbReference>
<evidence type="ECO:0000313" key="13">
    <source>
        <dbReference type="EMBL" id="TKW15597.1"/>
    </source>
</evidence>
<dbReference type="InterPro" id="IPR058240">
    <property type="entry name" value="rSAM_sf"/>
</dbReference>
<keyword evidence="7" id="KW-0808">Transferase</keyword>
<keyword evidence="10" id="KW-0408">Iron</keyword>
<dbReference type="Gene3D" id="3.20.20.70">
    <property type="entry name" value="Aldolase class I"/>
    <property type="match status" value="1"/>
</dbReference>
<name>A0A4U6UWG7_SETVI</name>
<dbReference type="Gramene" id="TKW15597">
    <property type="protein sequence ID" value="TKW15597"/>
    <property type="gene ID" value="SEVIR_5G248300v2"/>
</dbReference>
<keyword evidence="11" id="KW-0411">Iron-sulfur</keyword>
<evidence type="ECO:0000256" key="7">
    <source>
        <dbReference type="ARBA" id="ARBA00022679"/>
    </source>
</evidence>
<dbReference type="SFLD" id="SFLDF00275">
    <property type="entry name" value="adenosine_C2_methyltransferase"/>
    <property type="match status" value="1"/>
</dbReference>
<dbReference type="GO" id="GO:0030488">
    <property type="term" value="P:tRNA methylation"/>
    <property type="evidence" value="ECO:0007669"/>
    <property type="project" value="InterPro"/>
</dbReference>
<sequence length="410" mass="45680">MAAQALPFLRWSRSASSLRAHCSATAAPRRLFSALRRPAAAAARCEAGSKVMLKGMDYSELENWVQAQGFRPGQAMMLWKCLYGNNVWAHCHDELTGLNKDFRNMITERADLKALTVKDILTASDGTRKILFSLEDGPVIETVIIPCARGRTTVCVSSQVGCAMNCQFCFTGRMGLRKHLSTAEIVEQAVFARRLFSDEFGAITNVVFMGMGEPFHNIDNVLKASAIMVDDQGLHFSPRKVTVSTSGLVPQLKRFLHESNCSLAVSLNATTDEVRNWIMPINRKYNLNLLLGTLREEVCLRKNYRVLFEYVMLSGVNDSMDDAKRLIELVQGIPCKINLISFNPHSGSQFKPTPDEKILEFRNVLIQGGLIVFVRLSRGDDQMAACGQLGEPGDYQLPLLRVPEKFQVAL</sequence>
<dbReference type="Proteomes" id="UP000298652">
    <property type="component" value="Chromosome 5"/>
</dbReference>
<dbReference type="CDD" id="cd01335">
    <property type="entry name" value="Radical_SAM"/>
    <property type="match status" value="1"/>
</dbReference>
<accession>A0A4U6UWG7</accession>
<keyword evidence="3" id="KW-0004">4Fe-4S</keyword>
<gene>
    <name evidence="13" type="ORF">SEVIR_5G248300v2</name>
</gene>
<dbReference type="InterPro" id="IPR040072">
    <property type="entry name" value="Methyltransferase_A"/>
</dbReference>
<keyword evidence="6" id="KW-0489">Methyltransferase</keyword>
<dbReference type="Pfam" id="PF04055">
    <property type="entry name" value="Radical_SAM"/>
    <property type="match status" value="1"/>
</dbReference>
<evidence type="ECO:0000313" key="14">
    <source>
        <dbReference type="Proteomes" id="UP000298652"/>
    </source>
</evidence>
<keyword evidence="9" id="KW-0479">Metal-binding</keyword>
<evidence type="ECO:0000256" key="2">
    <source>
        <dbReference type="ARBA" id="ARBA00004496"/>
    </source>
</evidence>
<dbReference type="OMA" id="WAQHVDE"/>
<comment type="subcellular location">
    <subcellularLocation>
        <location evidence="2">Cytoplasm</location>
    </subcellularLocation>
</comment>
<keyword evidence="14" id="KW-1185">Reference proteome</keyword>
<evidence type="ECO:0000256" key="1">
    <source>
        <dbReference type="ARBA" id="ARBA00001966"/>
    </source>
</evidence>
<proteinExistence type="predicted"/>
<reference evidence="13" key="1">
    <citation type="submission" date="2019-03" db="EMBL/GenBank/DDBJ databases">
        <title>WGS assembly of Setaria viridis.</title>
        <authorList>
            <person name="Huang P."/>
            <person name="Jenkins J."/>
            <person name="Grimwood J."/>
            <person name="Barry K."/>
            <person name="Healey A."/>
            <person name="Mamidi S."/>
            <person name="Sreedasyam A."/>
            <person name="Shu S."/>
            <person name="Feldman M."/>
            <person name="Wu J."/>
            <person name="Yu Y."/>
            <person name="Chen C."/>
            <person name="Johnson J."/>
            <person name="Rokhsar D."/>
            <person name="Baxter I."/>
            <person name="Schmutz J."/>
            <person name="Brutnell T."/>
            <person name="Kellogg E."/>
        </authorList>
    </citation>
    <scope>NUCLEOTIDE SEQUENCE [LARGE SCALE GENOMIC DNA]</scope>
</reference>
<dbReference type="PIRSF" id="PIRSF006004">
    <property type="entry name" value="CHP00048"/>
    <property type="match status" value="1"/>
</dbReference>
<dbReference type="Gene3D" id="1.10.150.530">
    <property type="match status" value="1"/>
</dbReference>
<dbReference type="InterPro" id="IPR013785">
    <property type="entry name" value="Aldolase_TIM"/>
</dbReference>
<evidence type="ECO:0000256" key="5">
    <source>
        <dbReference type="ARBA" id="ARBA00022552"/>
    </source>
</evidence>
<evidence type="ECO:0000256" key="3">
    <source>
        <dbReference type="ARBA" id="ARBA00022485"/>
    </source>
</evidence>
<dbReference type="PROSITE" id="PS51918">
    <property type="entry name" value="RADICAL_SAM"/>
    <property type="match status" value="1"/>
</dbReference>
<dbReference type="AlphaFoldDB" id="A0A4U6UWG7"/>
<keyword evidence="4" id="KW-0963">Cytoplasm</keyword>
<dbReference type="GO" id="GO:0005737">
    <property type="term" value="C:cytoplasm"/>
    <property type="evidence" value="ECO:0007669"/>
    <property type="project" value="UniProtKB-SubCell"/>
</dbReference>
<dbReference type="EMBL" id="CM016556">
    <property type="protein sequence ID" value="TKW15597.1"/>
    <property type="molecule type" value="Genomic_DNA"/>
</dbReference>
<dbReference type="GO" id="GO:0051539">
    <property type="term" value="F:4 iron, 4 sulfur cluster binding"/>
    <property type="evidence" value="ECO:0007669"/>
    <property type="project" value="UniProtKB-KW"/>
</dbReference>
<dbReference type="GO" id="GO:0008173">
    <property type="term" value="F:RNA methyltransferase activity"/>
    <property type="evidence" value="ECO:0007669"/>
    <property type="project" value="InterPro"/>
</dbReference>
<dbReference type="FunFam" id="3.20.20.70:FF:000161">
    <property type="entry name" value="Dual-specificity RNA methyltransferase RlmN"/>
    <property type="match status" value="1"/>
</dbReference>
<dbReference type="GO" id="GO:0046872">
    <property type="term" value="F:metal ion binding"/>
    <property type="evidence" value="ECO:0007669"/>
    <property type="project" value="UniProtKB-KW"/>
</dbReference>
<organism evidence="13 14">
    <name type="scientific">Setaria viridis</name>
    <name type="common">Green bristlegrass</name>
    <name type="synonym">Setaria italica subsp. viridis</name>
    <dbReference type="NCBI Taxonomy" id="4556"/>
    <lineage>
        <taxon>Eukaryota</taxon>
        <taxon>Viridiplantae</taxon>
        <taxon>Streptophyta</taxon>
        <taxon>Embryophyta</taxon>
        <taxon>Tracheophyta</taxon>
        <taxon>Spermatophyta</taxon>
        <taxon>Magnoliopsida</taxon>
        <taxon>Liliopsida</taxon>
        <taxon>Poales</taxon>
        <taxon>Poaceae</taxon>
        <taxon>PACMAD clade</taxon>
        <taxon>Panicoideae</taxon>
        <taxon>Panicodae</taxon>
        <taxon>Paniceae</taxon>
        <taxon>Cenchrinae</taxon>
        <taxon>Setaria</taxon>
    </lineage>
</organism>
<evidence type="ECO:0000256" key="4">
    <source>
        <dbReference type="ARBA" id="ARBA00022490"/>
    </source>
</evidence>
<keyword evidence="5" id="KW-0698">rRNA processing</keyword>
<evidence type="ECO:0000256" key="8">
    <source>
        <dbReference type="ARBA" id="ARBA00022691"/>
    </source>
</evidence>
<dbReference type="SFLD" id="SFLDG01062">
    <property type="entry name" value="methyltransferase_(Class_A)"/>
    <property type="match status" value="1"/>
</dbReference>
<dbReference type="InterPro" id="IPR004383">
    <property type="entry name" value="rRNA_lsu_MTrfase_RlmN/Cfr"/>
</dbReference>
<comment type="cofactor">
    <cofactor evidence="1">
        <name>[4Fe-4S] cluster</name>
        <dbReference type="ChEBI" id="CHEBI:49883"/>
    </cofactor>
</comment>
<dbReference type="NCBIfam" id="TIGR00048">
    <property type="entry name" value="rRNA_mod_RlmN"/>
    <property type="match status" value="1"/>
</dbReference>
<evidence type="ECO:0000256" key="10">
    <source>
        <dbReference type="ARBA" id="ARBA00023004"/>
    </source>
</evidence>